<sequence length="496" mass="56059">MKLENIIKHLEVIDIKGNIKFDVKGIECNSNIVNDDYIFVAIEGFRVDGHQYINDAISKGAKAIVVSRDLKVSEDITVIKVKNTRVALSNLSAAFYGQPSKNLELIGVTGTNGKTTTIYFVKSVLEASKRNTSLIGTVETIINGKSFRASHTTPESLTLQGMFKSMLQEKVDSCVMEVSSHSLQLSRVNDCDFNIGIFTNLTHEHLDFHGNMKNYYNTKKQLFYKTNDFNIVNIDDYYGYRLAKEIKNRGARLLTYGINSDADINAKNVILFKDYSKCSIHTPTEKISIKTRLPGTYNIYNSLAAIACGYSLGIKLQCIKEGIEAVTNIPGRFQVIPTNKDLNIIIDYAHTPDGFENVLGTVSKYAKGRIIIIFGCVGERDYTKRSKMGKIAERYCDLCVLTTDNCRSEDPKDILYDIKKGFTEGNKPYIEILDREEAIRYAIINSREDDTIIITGKGHEKRQIFGKRTIYFNEREIVEQALKELEFEDSKKLAHI</sequence>
<dbReference type="GO" id="GO:0071555">
    <property type="term" value="P:cell wall organization"/>
    <property type="evidence" value="ECO:0007669"/>
    <property type="project" value="UniProtKB-KW"/>
</dbReference>
<feature type="binding site" evidence="12">
    <location>
        <begin position="110"/>
        <end position="116"/>
    </location>
    <ligand>
        <name>ATP</name>
        <dbReference type="ChEBI" id="CHEBI:30616"/>
    </ligand>
</feature>
<feature type="modified residue" description="N6-carboxylysine" evidence="12">
    <location>
        <position position="219"/>
    </location>
</feature>
<dbReference type="SUPFAM" id="SSF63418">
    <property type="entry name" value="MurE/MurF N-terminal domain"/>
    <property type="match status" value="1"/>
</dbReference>
<accession>A0AAU7VJX4</accession>
<evidence type="ECO:0000256" key="13">
    <source>
        <dbReference type="RuleBase" id="RU004135"/>
    </source>
</evidence>
<dbReference type="Gene3D" id="3.40.1390.10">
    <property type="entry name" value="MurE/MurF, N-terminal domain"/>
    <property type="match status" value="1"/>
</dbReference>
<dbReference type="NCBIfam" id="TIGR01085">
    <property type="entry name" value="murE"/>
    <property type="match status" value="1"/>
</dbReference>
<protein>
    <recommendedName>
        <fullName evidence="12">UDP-N-acetylmuramyl-tripeptide synthetase</fullName>
        <ecNumber evidence="12">6.3.2.-</ecNumber>
    </recommendedName>
    <alternativeName>
        <fullName evidence="12">UDP-MurNAc-tripeptide synthetase</fullName>
    </alternativeName>
</protein>
<dbReference type="HAMAP" id="MF_00208">
    <property type="entry name" value="MurE"/>
    <property type="match status" value="1"/>
</dbReference>
<dbReference type="GO" id="GO:0005524">
    <property type="term" value="F:ATP binding"/>
    <property type="evidence" value="ECO:0007669"/>
    <property type="project" value="UniProtKB-UniRule"/>
</dbReference>
<comment type="PTM">
    <text evidence="12">Carboxylation is probably crucial for Mg(2+) binding and, consequently, for the gamma-phosphate positioning of ATP.</text>
</comment>
<proteinExistence type="inferred from homology"/>
<dbReference type="PANTHER" id="PTHR23135:SF4">
    <property type="entry name" value="UDP-N-ACETYLMURAMOYL-L-ALANYL-D-GLUTAMATE--2,6-DIAMINOPIMELATE LIGASE MURE HOMOLOG, CHLOROPLASTIC"/>
    <property type="match status" value="1"/>
</dbReference>
<dbReference type="GO" id="GO:0005737">
    <property type="term" value="C:cytoplasm"/>
    <property type="evidence" value="ECO:0007669"/>
    <property type="project" value="UniProtKB-SubCell"/>
</dbReference>
<dbReference type="InterPro" id="IPR036615">
    <property type="entry name" value="Mur_ligase_C_dom_sf"/>
</dbReference>
<dbReference type="PANTHER" id="PTHR23135">
    <property type="entry name" value="MUR LIGASE FAMILY MEMBER"/>
    <property type="match status" value="1"/>
</dbReference>
<comment type="caution">
    <text evidence="12">Lacks conserved residue(s) required for the propagation of feature annotation.</text>
</comment>
<feature type="binding site" evidence="12">
    <location>
        <position position="179"/>
    </location>
    <ligand>
        <name>UDP-N-acetyl-alpha-D-muramoyl-L-alanyl-D-glutamate</name>
        <dbReference type="ChEBI" id="CHEBI:83900"/>
    </ligand>
</feature>
<dbReference type="EMBL" id="CP158367">
    <property type="protein sequence ID" value="XBX74410.1"/>
    <property type="molecule type" value="Genomic_DNA"/>
</dbReference>
<dbReference type="InterPro" id="IPR018109">
    <property type="entry name" value="Folylpolyglutamate_synth_CS"/>
</dbReference>
<dbReference type="NCBIfam" id="NF001124">
    <property type="entry name" value="PRK00139.1-2"/>
    <property type="match status" value="1"/>
</dbReference>
<dbReference type="AlphaFoldDB" id="A0AAU7VJX4"/>
<keyword evidence="3 12" id="KW-0963">Cytoplasm</keyword>
<dbReference type="Pfam" id="PF01225">
    <property type="entry name" value="Mur_ligase"/>
    <property type="match status" value="1"/>
</dbReference>
<dbReference type="GO" id="GO:0000287">
    <property type="term" value="F:magnesium ion binding"/>
    <property type="evidence" value="ECO:0007669"/>
    <property type="project" value="UniProtKB-UniRule"/>
</dbReference>
<dbReference type="PROSITE" id="PS01011">
    <property type="entry name" value="FOLYLPOLYGLU_SYNT_1"/>
    <property type="match status" value="1"/>
</dbReference>
<comment type="subcellular location">
    <subcellularLocation>
        <location evidence="12 13">Cytoplasm</location>
    </subcellularLocation>
</comment>
<keyword evidence="7 12" id="KW-0067">ATP-binding</keyword>
<keyword evidence="6 12" id="KW-0547">Nucleotide-binding</keyword>
<evidence type="ECO:0000256" key="7">
    <source>
        <dbReference type="ARBA" id="ARBA00022840"/>
    </source>
</evidence>
<organism evidence="17">
    <name type="scientific">Proteinivorax tanatarense</name>
    <dbReference type="NCBI Taxonomy" id="1260629"/>
    <lineage>
        <taxon>Bacteria</taxon>
        <taxon>Bacillati</taxon>
        <taxon>Bacillota</taxon>
        <taxon>Clostridia</taxon>
        <taxon>Eubacteriales</taxon>
        <taxon>Proteinivoracaceae</taxon>
        <taxon>Proteinivorax</taxon>
    </lineage>
</organism>
<evidence type="ECO:0000256" key="6">
    <source>
        <dbReference type="ARBA" id="ARBA00022741"/>
    </source>
</evidence>
<dbReference type="SUPFAM" id="SSF53244">
    <property type="entry name" value="MurD-like peptide ligases, peptide-binding domain"/>
    <property type="match status" value="1"/>
</dbReference>
<feature type="domain" description="Mur ligase N-terminal catalytic" evidence="14">
    <location>
        <begin position="23"/>
        <end position="96"/>
    </location>
</feature>
<dbReference type="Gene3D" id="3.40.1190.10">
    <property type="entry name" value="Mur-like, catalytic domain"/>
    <property type="match status" value="1"/>
</dbReference>
<keyword evidence="10 12" id="KW-0131">Cell cycle</keyword>
<evidence type="ECO:0000256" key="3">
    <source>
        <dbReference type="ARBA" id="ARBA00022490"/>
    </source>
</evidence>
<evidence type="ECO:0000259" key="16">
    <source>
        <dbReference type="Pfam" id="PF08245"/>
    </source>
</evidence>
<evidence type="ECO:0000259" key="15">
    <source>
        <dbReference type="Pfam" id="PF02875"/>
    </source>
</evidence>
<gene>
    <name evidence="12" type="primary">murE</name>
    <name evidence="17" type="ORF">PRVXT_002445</name>
</gene>
<dbReference type="InterPro" id="IPR005761">
    <property type="entry name" value="UDP-N-AcMur-Glu-dNH2Pim_ligase"/>
</dbReference>
<comment type="similarity">
    <text evidence="2 12">Belongs to the MurCDEF family. MurE subfamily.</text>
</comment>
<evidence type="ECO:0000256" key="5">
    <source>
        <dbReference type="ARBA" id="ARBA00022618"/>
    </source>
</evidence>
<keyword evidence="11 12" id="KW-0961">Cell wall biogenesis/degradation</keyword>
<dbReference type="InterPro" id="IPR013221">
    <property type="entry name" value="Mur_ligase_cen"/>
</dbReference>
<dbReference type="RefSeq" id="WP_350343162.1">
    <property type="nucleotide sequence ID" value="NZ_CP158367.1"/>
</dbReference>
<keyword evidence="12" id="KW-0460">Magnesium</keyword>
<evidence type="ECO:0000256" key="4">
    <source>
        <dbReference type="ARBA" id="ARBA00022598"/>
    </source>
</evidence>
<dbReference type="Gene3D" id="3.90.190.20">
    <property type="entry name" value="Mur ligase, C-terminal domain"/>
    <property type="match status" value="1"/>
</dbReference>
<name>A0AAU7VJX4_9FIRM</name>
<dbReference type="SUPFAM" id="SSF53623">
    <property type="entry name" value="MurD-like peptide ligases, catalytic domain"/>
    <property type="match status" value="1"/>
</dbReference>
<evidence type="ECO:0000256" key="8">
    <source>
        <dbReference type="ARBA" id="ARBA00022960"/>
    </source>
</evidence>
<comment type="pathway">
    <text evidence="1 12 13">Cell wall biogenesis; peptidoglycan biosynthesis.</text>
</comment>
<evidence type="ECO:0000256" key="1">
    <source>
        <dbReference type="ARBA" id="ARBA00004752"/>
    </source>
</evidence>
<evidence type="ECO:0000256" key="11">
    <source>
        <dbReference type="ARBA" id="ARBA00023316"/>
    </source>
</evidence>
<keyword evidence="9 12" id="KW-0573">Peptidoglycan synthesis</keyword>
<evidence type="ECO:0000256" key="10">
    <source>
        <dbReference type="ARBA" id="ARBA00023306"/>
    </source>
</evidence>
<dbReference type="NCBIfam" id="NF001126">
    <property type="entry name" value="PRK00139.1-4"/>
    <property type="match status" value="1"/>
</dbReference>
<evidence type="ECO:0000313" key="17">
    <source>
        <dbReference type="EMBL" id="XBX74410.1"/>
    </source>
</evidence>
<dbReference type="GO" id="GO:0008360">
    <property type="term" value="P:regulation of cell shape"/>
    <property type="evidence" value="ECO:0007669"/>
    <property type="project" value="UniProtKB-KW"/>
</dbReference>
<dbReference type="InterPro" id="IPR036565">
    <property type="entry name" value="Mur-like_cat_sf"/>
</dbReference>
<evidence type="ECO:0000256" key="9">
    <source>
        <dbReference type="ARBA" id="ARBA00022984"/>
    </source>
</evidence>
<evidence type="ECO:0000259" key="14">
    <source>
        <dbReference type="Pfam" id="PF01225"/>
    </source>
</evidence>
<comment type="function">
    <text evidence="12">Catalyzes the addition of an amino acid to the nucleotide precursor UDP-N-acetylmuramoyl-L-alanyl-D-glutamate (UMAG) in the biosynthesis of bacterial cell-wall peptidoglycan.</text>
</comment>
<dbReference type="InterPro" id="IPR035911">
    <property type="entry name" value="MurE/MurF_N"/>
</dbReference>
<dbReference type="Pfam" id="PF08245">
    <property type="entry name" value="Mur_ligase_M"/>
    <property type="match status" value="1"/>
</dbReference>
<feature type="binding site" evidence="12">
    <location>
        <position position="187"/>
    </location>
    <ligand>
        <name>UDP-N-acetyl-alpha-D-muramoyl-L-alanyl-D-glutamate</name>
        <dbReference type="ChEBI" id="CHEBI:83900"/>
    </ligand>
</feature>
<feature type="binding site" evidence="12">
    <location>
        <begin position="152"/>
        <end position="153"/>
    </location>
    <ligand>
        <name>UDP-N-acetyl-alpha-D-muramoyl-L-alanyl-D-glutamate</name>
        <dbReference type="ChEBI" id="CHEBI:83900"/>
    </ligand>
</feature>
<keyword evidence="4 12" id="KW-0436">Ligase</keyword>
<dbReference type="Pfam" id="PF02875">
    <property type="entry name" value="Mur_ligase_C"/>
    <property type="match status" value="1"/>
</dbReference>
<dbReference type="GO" id="GO:0051301">
    <property type="term" value="P:cell division"/>
    <property type="evidence" value="ECO:0007669"/>
    <property type="project" value="UniProtKB-KW"/>
</dbReference>
<dbReference type="InterPro" id="IPR004101">
    <property type="entry name" value="Mur_ligase_C"/>
</dbReference>
<feature type="domain" description="Mur ligase C-terminal" evidence="15">
    <location>
        <begin position="331"/>
        <end position="458"/>
    </location>
</feature>
<keyword evidence="5 12" id="KW-0132">Cell division</keyword>
<evidence type="ECO:0000256" key="12">
    <source>
        <dbReference type="HAMAP-Rule" id="MF_00208"/>
    </source>
</evidence>
<feature type="domain" description="Mur ligase central" evidence="16">
    <location>
        <begin position="108"/>
        <end position="308"/>
    </location>
</feature>
<reference evidence="17" key="1">
    <citation type="journal article" date="2013" name="Extremophiles">
        <title>Proteinivorax tanatarense gen. nov., sp. nov., an anaerobic, haloalkaliphilic, proteolytic bacterium isolated from a decaying algal bloom, and proposal of Proteinivoraceae fam. nov.</title>
        <authorList>
            <person name="Kevbrin V."/>
            <person name="Boltyanskaya Y."/>
            <person name="Zhilina T."/>
            <person name="Kolganova T."/>
            <person name="Lavrentjeva E."/>
            <person name="Kuznetsov B."/>
        </authorList>
    </citation>
    <scope>NUCLEOTIDE SEQUENCE</scope>
    <source>
        <strain evidence="17">Z-910T</strain>
    </source>
</reference>
<dbReference type="GO" id="GO:0004326">
    <property type="term" value="F:tetrahydrofolylpolyglutamate synthase activity"/>
    <property type="evidence" value="ECO:0007669"/>
    <property type="project" value="InterPro"/>
</dbReference>
<dbReference type="InterPro" id="IPR000713">
    <property type="entry name" value="Mur_ligase_N"/>
</dbReference>
<keyword evidence="8 12" id="KW-0133">Cell shape</keyword>
<reference evidence="17" key="2">
    <citation type="submission" date="2024-06" db="EMBL/GenBank/DDBJ databases">
        <authorList>
            <person name="Petrova K.O."/>
            <person name="Toshchakov S.V."/>
            <person name="Boltjanskaja Y.V."/>
            <person name="Kevbrin V."/>
        </authorList>
    </citation>
    <scope>NUCLEOTIDE SEQUENCE</scope>
    <source>
        <strain evidence="17">Z-910T</strain>
    </source>
</reference>
<comment type="cofactor">
    <cofactor evidence="12">
        <name>Mg(2+)</name>
        <dbReference type="ChEBI" id="CHEBI:18420"/>
    </cofactor>
</comment>
<dbReference type="EC" id="6.3.2.-" evidence="12"/>
<evidence type="ECO:0000256" key="2">
    <source>
        <dbReference type="ARBA" id="ARBA00005898"/>
    </source>
</evidence>
<feature type="binding site" evidence="12">
    <location>
        <position position="30"/>
    </location>
    <ligand>
        <name>UDP-N-acetyl-alpha-D-muramoyl-L-alanyl-D-glutamate</name>
        <dbReference type="ChEBI" id="CHEBI:83900"/>
    </ligand>
</feature>
<dbReference type="GO" id="GO:0009252">
    <property type="term" value="P:peptidoglycan biosynthetic process"/>
    <property type="evidence" value="ECO:0007669"/>
    <property type="project" value="UniProtKB-UniRule"/>
</dbReference>